<dbReference type="Proteomes" id="UP001501444">
    <property type="component" value="Unassembled WGS sequence"/>
</dbReference>
<name>A0ABP5U994_9ACTN</name>
<evidence type="ECO:0000313" key="4">
    <source>
        <dbReference type="Proteomes" id="UP001501444"/>
    </source>
</evidence>
<sequence>MTYPGGQPDPQQPYQQPYGGQPYQPQPYEQPYQQPYEQPPVSGVPSYGPPVSGQPYAQPVSGQPYPAQPYGPPGYVPPTGGSTQKGGKWALLGLGSFLALVLVIVGAYFTYQRVFVHTPSEVVQAYLEEATKDHPDPHGLEKYLCKDEATKLEKELANSKDSSDGNDGNRVLEWHVTGESVNGNTATVYTQFTIKDSNSRTSNRTLNLTLVKESREWKICGFAA</sequence>
<accession>A0ABP5U994</accession>
<gene>
    <name evidence="3" type="ORF">GCM10010170_072670</name>
</gene>
<feature type="transmembrane region" description="Helical" evidence="2">
    <location>
        <begin position="89"/>
        <end position="111"/>
    </location>
</feature>
<comment type="caution">
    <text evidence="3">The sequence shown here is derived from an EMBL/GenBank/DDBJ whole genome shotgun (WGS) entry which is preliminary data.</text>
</comment>
<dbReference type="Gene3D" id="3.10.450.50">
    <property type="match status" value="1"/>
</dbReference>
<keyword evidence="4" id="KW-1185">Reference proteome</keyword>
<feature type="region of interest" description="Disordered" evidence="1">
    <location>
        <begin position="1"/>
        <end position="83"/>
    </location>
</feature>
<reference evidence="4" key="1">
    <citation type="journal article" date="2019" name="Int. J. Syst. Evol. Microbiol.">
        <title>The Global Catalogue of Microorganisms (GCM) 10K type strain sequencing project: providing services to taxonomists for standard genome sequencing and annotation.</title>
        <authorList>
            <consortium name="The Broad Institute Genomics Platform"/>
            <consortium name="The Broad Institute Genome Sequencing Center for Infectious Disease"/>
            <person name="Wu L."/>
            <person name="Ma J."/>
        </authorList>
    </citation>
    <scope>NUCLEOTIDE SEQUENCE [LARGE SCALE GENOMIC DNA]</scope>
    <source>
        <strain evidence="4">JCM 3272</strain>
    </source>
</reference>
<evidence type="ECO:0000256" key="2">
    <source>
        <dbReference type="SAM" id="Phobius"/>
    </source>
</evidence>
<proteinExistence type="predicted"/>
<organism evidence="3 4">
    <name type="scientific">Dactylosporangium salmoneum</name>
    <dbReference type="NCBI Taxonomy" id="53361"/>
    <lineage>
        <taxon>Bacteria</taxon>
        <taxon>Bacillati</taxon>
        <taxon>Actinomycetota</taxon>
        <taxon>Actinomycetes</taxon>
        <taxon>Micromonosporales</taxon>
        <taxon>Micromonosporaceae</taxon>
        <taxon>Dactylosporangium</taxon>
    </lineage>
</organism>
<feature type="compositionally biased region" description="Low complexity" evidence="1">
    <location>
        <begin position="1"/>
        <end position="56"/>
    </location>
</feature>
<dbReference type="RefSeq" id="WP_344617134.1">
    <property type="nucleotide sequence ID" value="NZ_BAAARV010000071.1"/>
</dbReference>
<keyword evidence="2" id="KW-1133">Transmembrane helix</keyword>
<evidence type="ECO:0000313" key="3">
    <source>
        <dbReference type="EMBL" id="GAA2371317.1"/>
    </source>
</evidence>
<evidence type="ECO:0000256" key="1">
    <source>
        <dbReference type="SAM" id="MobiDB-lite"/>
    </source>
</evidence>
<protein>
    <recommendedName>
        <fullName evidence="5">DUF4878 domain-containing protein</fullName>
    </recommendedName>
</protein>
<keyword evidence="2" id="KW-0812">Transmembrane</keyword>
<feature type="compositionally biased region" description="Pro residues" evidence="1">
    <location>
        <begin position="66"/>
        <end position="76"/>
    </location>
</feature>
<keyword evidence="2" id="KW-0472">Membrane</keyword>
<evidence type="ECO:0008006" key="5">
    <source>
        <dbReference type="Google" id="ProtNLM"/>
    </source>
</evidence>
<dbReference type="EMBL" id="BAAARV010000071">
    <property type="protein sequence ID" value="GAA2371317.1"/>
    <property type="molecule type" value="Genomic_DNA"/>
</dbReference>